<dbReference type="InterPro" id="IPR036640">
    <property type="entry name" value="ABC1_TM_sf"/>
</dbReference>
<evidence type="ECO:0000256" key="6">
    <source>
        <dbReference type="ARBA" id="ARBA00022989"/>
    </source>
</evidence>
<dbReference type="Pfam" id="PF06472">
    <property type="entry name" value="ABC_membrane_2"/>
    <property type="match status" value="2"/>
</dbReference>
<dbReference type="GO" id="GO:0015910">
    <property type="term" value="P:long-chain fatty acid import into peroxisome"/>
    <property type="evidence" value="ECO:0007669"/>
    <property type="project" value="TreeGrafter"/>
</dbReference>
<evidence type="ECO:0000256" key="2">
    <source>
        <dbReference type="ARBA" id="ARBA00022448"/>
    </source>
</evidence>
<evidence type="ECO:0000313" key="11">
    <source>
        <dbReference type="EMBL" id="CAF1519325.1"/>
    </source>
</evidence>
<dbReference type="GO" id="GO:0140359">
    <property type="term" value="F:ABC-type transporter activity"/>
    <property type="evidence" value="ECO:0007669"/>
    <property type="project" value="InterPro"/>
</dbReference>
<feature type="domain" description="ABC transmembrane type-1" evidence="9">
    <location>
        <begin position="44"/>
        <end position="350"/>
    </location>
</feature>
<dbReference type="InterPro" id="IPR003439">
    <property type="entry name" value="ABC_transporter-like_ATP-bd"/>
</dbReference>
<reference evidence="10" key="1">
    <citation type="submission" date="2021-02" db="EMBL/GenBank/DDBJ databases">
        <authorList>
            <person name="Nowell W R."/>
        </authorList>
    </citation>
    <scope>NUCLEOTIDE SEQUENCE</scope>
</reference>
<feature type="transmembrane region" description="Helical" evidence="8">
    <location>
        <begin position="86"/>
        <end position="117"/>
    </location>
</feature>
<dbReference type="GO" id="GO:0016887">
    <property type="term" value="F:ATP hydrolysis activity"/>
    <property type="evidence" value="ECO:0007669"/>
    <property type="project" value="InterPro"/>
</dbReference>
<dbReference type="GO" id="GO:0005778">
    <property type="term" value="C:peroxisomal membrane"/>
    <property type="evidence" value="ECO:0007669"/>
    <property type="project" value="TreeGrafter"/>
</dbReference>
<dbReference type="InterPro" id="IPR003593">
    <property type="entry name" value="AAA+_ATPase"/>
</dbReference>
<name>A0A814Z2W0_9BILA</name>
<evidence type="ECO:0000256" key="1">
    <source>
        <dbReference type="ARBA" id="ARBA00008575"/>
    </source>
</evidence>
<feature type="transmembrane region" description="Helical" evidence="8">
    <location>
        <begin position="238"/>
        <end position="256"/>
    </location>
</feature>
<proteinExistence type="inferred from homology"/>
<evidence type="ECO:0000256" key="5">
    <source>
        <dbReference type="ARBA" id="ARBA00022840"/>
    </source>
</evidence>
<dbReference type="PROSITE" id="PS00211">
    <property type="entry name" value="ABC_TRANSPORTER_1"/>
    <property type="match status" value="1"/>
</dbReference>
<dbReference type="Proteomes" id="UP000663854">
    <property type="component" value="Unassembled WGS sequence"/>
</dbReference>
<dbReference type="EMBL" id="CAJNOL010002650">
    <property type="protein sequence ID" value="CAF1519325.1"/>
    <property type="molecule type" value="Genomic_DNA"/>
</dbReference>
<dbReference type="PANTHER" id="PTHR11384:SF59">
    <property type="entry name" value="LYSOSOMAL COBALAMIN TRANSPORTER ABCD4"/>
    <property type="match status" value="1"/>
</dbReference>
<dbReference type="AlphaFoldDB" id="A0A814Z2W0"/>
<keyword evidence="5" id="KW-0067">ATP-binding</keyword>
<dbReference type="InterPro" id="IPR017871">
    <property type="entry name" value="ABC_transporter-like_CS"/>
</dbReference>
<keyword evidence="13" id="KW-1185">Reference proteome</keyword>
<dbReference type="SUPFAM" id="SSF90123">
    <property type="entry name" value="ABC transporter transmembrane region"/>
    <property type="match status" value="1"/>
</dbReference>
<feature type="transmembrane region" description="Helical" evidence="8">
    <location>
        <begin position="45"/>
        <end position="66"/>
    </location>
</feature>
<dbReference type="InterPro" id="IPR027417">
    <property type="entry name" value="P-loop_NTPase"/>
</dbReference>
<dbReference type="GO" id="GO:0042760">
    <property type="term" value="P:very long-chain fatty acid catabolic process"/>
    <property type="evidence" value="ECO:0007669"/>
    <property type="project" value="TreeGrafter"/>
</dbReference>
<dbReference type="SUPFAM" id="SSF52540">
    <property type="entry name" value="P-loop containing nucleoside triphosphate hydrolases"/>
    <property type="match status" value="1"/>
</dbReference>
<keyword evidence="4" id="KW-0547">Nucleotide-binding</keyword>
<feature type="transmembrane region" description="Helical" evidence="8">
    <location>
        <begin position="209"/>
        <end position="232"/>
    </location>
</feature>
<evidence type="ECO:0000313" key="10">
    <source>
        <dbReference type="EMBL" id="CAF1237162.1"/>
    </source>
</evidence>
<keyword evidence="2" id="KW-0813">Transport</keyword>
<evidence type="ECO:0000259" key="9">
    <source>
        <dbReference type="PROSITE" id="PS50929"/>
    </source>
</evidence>
<keyword evidence="3 8" id="KW-0812">Transmembrane</keyword>
<evidence type="ECO:0000256" key="4">
    <source>
        <dbReference type="ARBA" id="ARBA00022741"/>
    </source>
</evidence>
<dbReference type="GO" id="GO:0007031">
    <property type="term" value="P:peroxisome organization"/>
    <property type="evidence" value="ECO:0007669"/>
    <property type="project" value="TreeGrafter"/>
</dbReference>
<organism evidence="10 12">
    <name type="scientific">Rotaria sordida</name>
    <dbReference type="NCBI Taxonomy" id="392033"/>
    <lineage>
        <taxon>Eukaryota</taxon>
        <taxon>Metazoa</taxon>
        <taxon>Spiralia</taxon>
        <taxon>Gnathifera</taxon>
        <taxon>Rotifera</taxon>
        <taxon>Eurotatoria</taxon>
        <taxon>Bdelloidea</taxon>
        <taxon>Philodinida</taxon>
        <taxon>Philodinidae</taxon>
        <taxon>Rotaria</taxon>
    </lineage>
</organism>
<accession>A0A814Z2W0</accession>
<dbReference type="PROSITE" id="PS00675">
    <property type="entry name" value="SIGMA54_INTERACT_1"/>
    <property type="match status" value="1"/>
</dbReference>
<evidence type="ECO:0000313" key="12">
    <source>
        <dbReference type="Proteomes" id="UP000663854"/>
    </source>
</evidence>
<protein>
    <recommendedName>
        <fullName evidence="9">ABC transmembrane type-1 domain-containing protein</fullName>
    </recommendedName>
</protein>
<dbReference type="PANTHER" id="PTHR11384">
    <property type="entry name" value="ATP-BINDING CASSETTE, SUB-FAMILY D MEMBER"/>
    <property type="match status" value="1"/>
</dbReference>
<dbReference type="Proteomes" id="UP000663870">
    <property type="component" value="Unassembled WGS sequence"/>
</dbReference>
<dbReference type="Pfam" id="PF00005">
    <property type="entry name" value="ABC_tran"/>
    <property type="match status" value="1"/>
</dbReference>
<comment type="similarity">
    <text evidence="1">Belongs to the ABC transporter superfamily. ABCD family. Peroxisomal fatty acyl CoA transporter (TC 3.A.1.203) subfamily.</text>
</comment>
<evidence type="ECO:0000256" key="7">
    <source>
        <dbReference type="ARBA" id="ARBA00023136"/>
    </source>
</evidence>
<comment type="caution">
    <text evidence="10">The sequence shown here is derived from an EMBL/GenBank/DDBJ whole genome shotgun (WGS) entry which is preliminary data.</text>
</comment>
<dbReference type="PROSITE" id="PS50929">
    <property type="entry name" value="ABC_TM1F"/>
    <property type="match status" value="1"/>
</dbReference>
<evidence type="ECO:0000256" key="3">
    <source>
        <dbReference type="ARBA" id="ARBA00022692"/>
    </source>
</evidence>
<evidence type="ECO:0000256" key="8">
    <source>
        <dbReference type="SAM" id="Phobius"/>
    </source>
</evidence>
<dbReference type="SMART" id="SM00382">
    <property type="entry name" value="AAA"/>
    <property type="match status" value="1"/>
</dbReference>
<sequence>MSTTNSFNYLFLKRLVHLFHVFLPFSRLSLNVYNHNEPIYTHPLILILLILINEIGLQFIIYLVGLLPSQYYVELIKTPDKRDFVIFRWLVIRSFGFVILNAFLTSLSVFLSSLLYVKWRMRLVSYLHSFYFTQQRYYHLLNTTQQNQNRNDNDHVSTYENHSIQISDIGENDKESTDYMPTDSSLSSVSIKPTIDNPDQRITQDADSLCRTLSSIIPLIVISPFAIGYYTYRTWQVTGYYGPLSIVIYFIIWTFINKIFISAVSRTIFRQNICEGNFRFLHTQIRIHNEPIAFYNGGSFEHKRFDNYFTKFLIPLLYRRTIQEFFLSLSTNLFDYIGSILSYLLLALAIYVFHFYDNLPSEQLIKMISQTSFVTMYLIYRFNLLNDLTDKLTIIAANTHRVQTFVEYMENIDITWSEKQLNHNIQQNEILIIKNLSYSIPNNSKHIVMKNLNLILNKGQRLLITGDSGVGKTSLFRVLHSIWPVNISGSFSYNTAHAFLLPQRPYFTNQSLYDELSYPDVKNLPTITRQTQIEYLLNEWNLSHILDCVESNVYICPKYAWQDLLSPGELQRLSFIRLLFRLSSHEDIGNPKINLVFLDEITSSLDVNMEMKMYNYLIEQNLTIISIGHRETLKRYHQSELKLYKNGNYSLEVLD</sequence>
<keyword evidence="7 8" id="KW-0472">Membrane</keyword>
<dbReference type="GO" id="GO:0005324">
    <property type="term" value="F:long-chain fatty acid transmembrane transporter activity"/>
    <property type="evidence" value="ECO:0007669"/>
    <property type="project" value="TreeGrafter"/>
</dbReference>
<dbReference type="InterPro" id="IPR050835">
    <property type="entry name" value="ABC_transporter_sub-D"/>
</dbReference>
<dbReference type="InterPro" id="IPR025662">
    <property type="entry name" value="Sigma_54_int_dom_ATP-bd_1"/>
</dbReference>
<dbReference type="EMBL" id="CAJNOH010001635">
    <property type="protein sequence ID" value="CAF1237162.1"/>
    <property type="molecule type" value="Genomic_DNA"/>
</dbReference>
<dbReference type="InterPro" id="IPR011527">
    <property type="entry name" value="ABC1_TM_dom"/>
</dbReference>
<dbReference type="Gene3D" id="3.40.50.300">
    <property type="entry name" value="P-loop containing nucleotide triphosphate hydrolases"/>
    <property type="match status" value="1"/>
</dbReference>
<dbReference type="GO" id="GO:0005524">
    <property type="term" value="F:ATP binding"/>
    <property type="evidence" value="ECO:0007669"/>
    <property type="project" value="UniProtKB-KW"/>
</dbReference>
<dbReference type="GO" id="GO:0006635">
    <property type="term" value="P:fatty acid beta-oxidation"/>
    <property type="evidence" value="ECO:0007669"/>
    <property type="project" value="TreeGrafter"/>
</dbReference>
<feature type="transmembrane region" description="Helical" evidence="8">
    <location>
        <begin position="333"/>
        <end position="356"/>
    </location>
</feature>
<keyword evidence="6 8" id="KW-1133">Transmembrane helix</keyword>
<gene>
    <name evidence="11" type="ORF">JXQ802_LOCUS41480</name>
    <name evidence="10" type="ORF">PYM288_LOCUS26685</name>
</gene>
<evidence type="ECO:0000313" key="13">
    <source>
        <dbReference type="Proteomes" id="UP000663870"/>
    </source>
</evidence>